<dbReference type="PANTHER" id="PTHR43003:SF13">
    <property type="entry name" value="DNA-3-METHYLADENINE GLYCOSYLASE 2"/>
    <property type="match status" value="1"/>
</dbReference>
<feature type="domain" description="HhH-GPD" evidence="5">
    <location>
        <begin position="109"/>
        <end position="243"/>
    </location>
</feature>
<dbReference type="GO" id="GO:0006307">
    <property type="term" value="P:DNA alkylation repair"/>
    <property type="evidence" value="ECO:0007669"/>
    <property type="project" value="TreeGrafter"/>
</dbReference>
<evidence type="ECO:0000259" key="5">
    <source>
        <dbReference type="SMART" id="SM00478"/>
    </source>
</evidence>
<keyword evidence="3" id="KW-0227">DNA damage</keyword>
<dbReference type="SMART" id="SM00478">
    <property type="entry name" value="ENDO3c"/>
    <property type="match status" value="1"/>
</dbReference>
<dbReference type="GO" id="GO:0043916">
    <property type="term" value="F:DNA-7-methylguanine glycosylase activity"/>
    <property type="evidence" value="ECO:0007669"/>
    <property type="project" value="TreeGrafter"/>
</dbReference>
<dbReference type="InterPro" id="IPR011257">
    <property type="entry name" value="DNA_glycosylase"/>
</dbReference>
<keyword evidence="8" id="KW-1185">Reference proteome</keyword>
<gene>
    <name evidence="7" type="ORF">IRI77_18945</name>
</gene>
<dbReference type="Proteomes" id="UP000593892">
    <property type="component" value="Chromosome"/>
</dbReference>
<dbReference type="RefSeq" id="WP_194446606.1">
    <property type="nucleotide sequence ID" value="NZ_CP063849.1"/>
</dbReference>
<sequence>MRVIPVTQPFPWATMLDYLAVRCTPCLEGVEGGEYQRHGRAVVRLAEEGLAVEGEHAPVARLFDCACPVNEVKRVLGRDPLLKARLKRLPGVRVPGCWDPFELAVRAILGQQVSVRGAHTLMRRLNERCPEFTPAQVAECDLRSIGLTNSRTATIRALAESGIDFTGEWAEVAGQLLSIRGIGPWTVSYLGMRVGRDPDSFPQSDLGLLHAFGTRDPKELLRAAERWRPFRAYAAMLLWMTPQEADIP</sequence>
<dbReference type="AlphaFoldDB" id="A0A7S7SI07"/>
<dbReference type="InterPro" id="IPR010316">
    <property type="entry name" value="AlkA_N"/>
</dbReference>
<evidence type="ECO:0000256" key="1">
    <source>
        <dbReference type="ARBA" id="ARBA00000086"/>
    </source>
</evidence>
<dbReference type="Pfam" id="PF06029">
    <property type="entry name" value="AlkA_N"/>
    <property type="match status" value="1"/>
</dbReference>
<dbReference type="InterPro" id="IPR003265">
    <property type="entry name" value="HhH-GPD_domain"/>
</dbReference>
<keyword evidence="4" id="KW-0234">DNA repair</keyword>
<dbReference type="InterPro" id="IPR037046">
    <property type="entry name" value="AlkA_N_sf"/>
</dbReference>
<evidence type="ECO:0000313" key="8">
    <source>
        <dbReference type="Proteomes" id="UP000593892"/>
    </source>
</evidence>
<dbReference type="CDD" id="cd00056">
    <property type="entry name" value="ENDO3c"/>
    <property type="match status" value="1"/>
</dbReference>
<evidence type="ECO:0000259" key="6">
    <source>
        <dbReference type="SMART" id="SM01009"/>
    </source>
</evidence>
<dbReference type="GO" id="GO:0032993">
    <property type="term" value="C:protein-DNA complex"/>
    <property type="evidence" value="ECO:0007669"/>
    <property type="project" value="TreeGrafter"/>
</dbReference>
<dbReference type="GO" id="GO:0008725">
    <property type="term" value="F:DNA-3-methyladenine glycosylase activity"/>
    <property type="evidence" value="ECO:0007669"/>
    <property type="project" value="TreeGrafter"/>
</dbReference>
<dbReference type="EC" id="3.2.2.21" evidence="2"/>
<dbReference type="GO" id="GO:0032131">
    <property type="term" value="F:alkylated DNA binding"/>
    <property type="evidence" value="ECO:0007669"/>
    <property type="project" value="TreeGrafter"/>
</dbReference>
<dbReference type="Gene3D" id="1.10.1670.10">
    <property type="entry name" value="Helix-hairpin-Helix base-excision DNA repair enzymes (C-terminal)"/>
    <property type="match status" value="1"/>
</dbReference>
<dbReference type="EMBL" id="CP063849">
    <property type="protein sequence ID" value="QOY84936.1"/>
    <property type="molecule type" value="Genomic_DNA"/>
</dbReference>
<comment type="catalytic activity">
    <reaction evidence="1">
        <text>Hydrolysis of alkylated DNA, releasing 3-methyladenine, 3-methylguanine, 7-methylguanine and 7-methyladenine.</text>
        <dbReference type="EC" id="3.2.2.21"/>
    </reaction>
</comment>
<organism evidence="7 8">
    <name type="scientific">Paludibaculum fermentans</name>
    <dbReference type="NCBI Taxonomy" id="1473598"/>
    <lineage>
        <taxon>Bacteria</taxon>
        <taxon>Pseudomonadati</taxon>
        <taxon>Acidobacteriota</taxon>
        <taxon>Terriglobia</taxon>
        <taxon>Bryobacterales</taxon>
        <taxon>Bryobacteraceae</taxon>
        <taxon>Paludibaculum</taxon>
    </lineage>
</organism>
<dbReference type="Gene3D" id="3.30.310.20">
    <property type="entry name" value="DNA-3-methyladenine glycosylase AlkA, N-terminal domain"/>
    <property type="match status" value="1"/>
</dbReference>
<proteinExistence type="predicted"/>
<dbReference type="GO" id="GO:0006285">
    <property type="term" value="P:base-excision repair, AP site formation"/>
    <property type="evidence" value="ECO:0007669"/>
    <property type="project" value="TreeGrafter"/>
</dbReference>
<dbReference type="SUPFAM" id="SSF48150">
    <property type="entry name" value="DNA-glycosylase"/>
    <property type="match status" value="1"/>
</dbReference>
<dbReference type="GO" id="GO:0005737">
    <property type="term" value="C:cytoplasm"/>
    <property type="evidence" value="ECO:0007669"/>
    <property type="project" value="TreeGrafter"/>
</dbReference>
<protein>
    <recommendedName>
        <fullName evidence="2">DNA-3-methyladenine glycosylase II</fullName>
        <ecNumber evidence="2">3.2.2.21</ecNumber>
    </recommendedName>
</protein>
<dbReference type="KEGG" id="pfer:IRI77_18945"/>
<dbReference type="Gene3D" id="1.10.340.30">
    <property type="entry name" value="Hypothetical protein, domain 2"/>
    <property type="match status" value="1"/>
</dbReference>
<evidence type="ECO:0000313" key="7">
    <source>
        <dbReference type="EMBL" id="QOY84936.1"/>
    </source>
</evidence>
<evidence type="ECO:0000256" key="3">
    <source>
        <dbReference type="ARBA" id="ARBA00022763"/>
    </source>
</evidence>
<evidence type="ECO:0000256" key="4">
    <source>
        <dbReference type="ARBA" id="ARBA00023204"/>
    </source>
</evidence>
<name>A0A7S7SI07_PALFE</name>
<dbReference type="SMART" id="SM01009">
    <property type="entry name" value="AlkA_N"/>
    <property type="match status" value="1"/>
</dbReference>
<dbReference type="PANTHER" id="PTHR43003">
    <property type="entry name" value="DNA-3-METHYLADENINE GLYCOSYLASE"/>
    <property type="match status" value="1"/>
</dbReference>
<evidence type="ECO:0000256" key="2">
    <source>
        <dbReference type="ARBA" id="ARBA00012000"/>
    </source>
</evidence>
<dbReference type="InterPro" id="IPR023170">
    <property type="entry name" value="HhH_base_excis_C"/>
</dbReference>
<reference evidence="7 8" key="1">
    <citation type="submission" date="2020-10" db="EMBL/GenBank/DDBJ databases">
        <title>Complete genome sequence of Paludibaculum fermentans P105T, a facultatively anaerobic acidobacterium capable of dissimilatory Fe(III) reduction.</title>
        <authorList>
            <person name="Dedysh S.N."/>
            <person name="Beletsky A.V."/>
            <person name="Kulichevskaya I.S."/>
            <person name="Mardanov A.V."/>
            <person name="Ravin N.V."/>
        </authorList>
    </citation>
    <scope>NUCLEOTIDE SEQUENCE [LARGE SCALE GENOMIC DNA]</scope>
    <source>
        <strain evidence="7 8">P105</strain>
    </source>
</reference>
<dbReference type="InterPro" id="IPR051912">
    <property type="entry name" value="Alkylbase_DNA_Glycosylase/TA"/>
</dbReference>
<feature type="domain" description="DNA-3-methyladenine glycosylase AlkA N-terminal" evidence="6">
    <location>
        <begin position="1"/>
        <end position="99"/>
    </location>
</feature>
<accession>A0A7S7SI07</accession>
<dbReference type="SUPFAM" id="SSF55945">
    <property type="entry name" value="TATA-box binding protein-like"/>
    <property type="match status" value="1"/>
</dbReference>